<feature type="region of interest" description="Disordered" evidence="1">
    <location>
        <begin position="1"/>
        <end position="20"/>
    </location>
</feature>
<dbReference type="PaxDb" id="121845-A0A1S3D4B8"/>
<sequence length="157" mass="16889">MLSLEKMSSNKAIKTENEESNIGISRTNKKHVIDVSVEKYVNDVSVKMIVVVAGDQSLLNLPSKYVSGTVVLTSQVPSVQFAIFIYVLIATDQGTVVQNVAAGPYKNLATPAPAVENKFSIAILLNANIFTMNVVSDNGMTVIQQTQLVSTVESLSI</sequence>
<organism evidence="2 3">
    <name type="scientific">Diaphorina citri</name>
    <name type="common">Asian citrus psyllid</name>
    <dbReference type="NCBI Taxonomy" id="121845"/>
    <lineage>
        <taxon>Eukaryota</taxon>
        <taxon>Metazoa</taxon>
        <taxon>Ecdysozoa</taxon>
        <taxon>Arthropoda</taxon>
        <taxon>Hexapoda</taxon>
        <taxon>Insecta</taxon>
        <taxon>Pterygota</taxon>
        <taxon>Neoptera</taxon>
        <taxon>Paraneoptera</taxon>
        <taxon>Hemiptera</taxon>
        <taxon>Sternorrhyncha</taxon>
        <taxon>Psylloidea</taxon>
        <taxon>Psyllidae</taxon>
        <taxon>Diaphorininae</taxon>
        <taxon>Diaphorina</taxon>
    </lineage>
</organism>
<evidence type="ECO:0000256" key="1">
    <source>
        <dbReference type="SAM" id="MobiDB-lite"/>
    </source>
</evidence>
<dbReference type="AlphaFoldDB" id="A0A1S3D4B8"/>
<evidence type="ECO:0000313" key="2">
    <source>
        <dbReference type="Proteomes" id="UP000079169"/>
    </source>
</evidence>
<dbReference type="KEGG" id="dci:103511189"/>
<name>A0A1S3D4B8_DIACI</name>
<reference evidence="3" key="1">
    <citation type="submission" date="2025-08" db="UniProtKB">
        <authorList>
            <consortium name="RefSeq"/>
        </authorList>
    </citation>
    <scope>IDENTIFICATION</scope>
</reference>
<gene>
    <name evidence="3" type="primary">LOC103511189</name>
</gene>
<protein>
    <submittedName>
        <fullName evidence="3">Uncharacterized protein LOC103511189</fullName>
    </submittedName>
</protein>
<feature type="compositionally biased region" description="Polar residues" evidence="1">
    <location>
        <begin position="1"/>
        <end position="12"/>
    </location>
</feature>
<accession>A0A1S3D4B8</accession>
<dbReference type="Proteomes" id="UP000079169">
    <property type="component" value="Unplaced"/>
</dbReference>
<proteinExistence type="predicted"/>
<evidence type="ECO:0000313" key="3">
    <source>
        <dbReference type="RefSeq" id="XP_008474128.1"/>
    </source>
</evidence>
<dbReference type="RefSeq" id="XP_008474128.1">
    <property type="nucleotide sequence ID" value="XM_008475906.3"/>
</dbReference>
<keyword evidence="2" id="KW-1185">Reference proteome</keyword>
<dbReference type="GeneID" id="103511189"/>